<name>A0A4R8W4E6_9MICO</name>
<gene>
    <name evidence="1" type="ORF">E3O42_10070</name>
</gene>
<reference evidence="1 2" key="1">
    <citation type="submission" date="2019-03" db="EMBL/GenBank/DDBJ databases">
        <title>Genomics of glacier-inhabiting Cryobacterium strains.</title>
        <authorList>
            <person name="Liu Q."/>
            <person name="Xin Y.-H."/>
        </authorList>
    </citation>
    <scope>NUCLEOTIDE SEQUENCE [LARGE SCALE GENOMIC DNA]</scope>
    <source>
        <strain evidence="1 2">RHLS22-1</strain>
    </source>
</reference>
<protein>
    <submittedName>
        <fullName evidence="1">Alpha/beta fold hydrolase</fullName>
    </submittedName>
</protein>
<dbReference type="GO" id="GO:0016042">
    <property type="term" value="P:lipid catabolic process"/>
    <property type="evidence" value="ECO:0007669"/>
    <property type="project" value="InterPro"/>
</dbReference>
<evidence type="ECO:0000313" key="1">
    <source>
        <dbReference type="EMBL" id="TFC01458.1"/>
    </source>
</evidence>
<dbReference type="Gene3D" id="3.40.50.1820">
    <property type="entry name" value="alpha/beta hydrolase"/>
    <property type="match status" value="1"/>
</dbReference>
<keyword evidence="2" id="KW-1185">Reference proteome</keyword>
<dbReference type="EMBL" id="SOFL01000034">
    <property type="protein sequence ID" value="TFC01458.1"/>
    <property type="molecule type" value="Genomic_DNA"/>
</dbReference>
<dbReference type="InterPro" id="IPR005152">
    <property type="entry name" value="Lipase_secreted"/>
</dbReference>
<organism evidence="1 2">
    <name type="scientific">Cryobacterium adonitolivorans</name>
    <dbReference type="NCBI Taxonomy" id="1259189"/>
    <lineage>
        <taxon>Bacteria</taxon>
        <taxon>Bacillati</taxon>
        <taxon>Actinomycetota</taxon>
        <taxon>Actinomycetes</taxon>
        <taxon>Micrococcales</taxon>
        <taxon>Microbacteriaceae</taxon>
        <taxon>Cryobacterium</taxon>
    </lineage>
</organism>
<accession>A0A4R8W4E6</accession>
<dbReference type="InterPro" id="IPR029058">
    <property type="entry name" value="AB_hydrolase_fold"/>
</dbReference>
<dbReference type="AlphaFoldDB" id="A0A4R8W4E6"/>
<dbReference type="PANTHER" id="PTHR34853:SF1">
    <property type="entry name" value="LIPASE 5"/>
    <property type="match status" value="1"/>
</dbReference>
<dbReference type="Pfam" id="PF03583">
    <property type="entry name" value="LIP"/>
    <property type="match status" value="1"/>
</dbReference>
<dbReference type="PANTHER" id="PTHR34853">
    <property type="match status" value="1"/>
</dbReference>
<proteinExistence type="predicted"/>
<sequence length="408" mass="43868">MGLLSDTEPVDPFYQVGGTDLVGEHGDVIRVRTMSGPAALESAAGCELVIYQSTRVSDGAPIGVSGIIAIPRGDPPAGGWPVVSWSHGTVGVADRGAPSLDSEELADIGDPTDPPMTIHRKINAAPHGLLNEFLNRGWVVVMTDYEGLGTRGPHPYLFGTSEARGVLDIVRAARALHNRDSAPGQETISLRFVIVGHSQGGQAALFAAHLAPTWTAELTLLGVAAIAPASAQERLLFLSLLPAAPDLAFLPLAIAGALASDPGLATELEQKVFTPLGLQLFKDTIDVQTRVELSEPDSWAALPGRKYFRVLSRKPRLTAALRRMHPDLEIQVPIRISQAVNDRRVSAAATKRLWKQLKRRNRTITVEWVEYDKVTPAVPASLGDHFGILTSDVVPLADWLERKFATTN</sequence>
<keyword evidence="1" id="KW-0378">Hydrolase</keyword>
<dbReference type="OrthoDB" id="9798122at2"/>
<dbReference type="SUPFAM" id="SSF53474">
    <property type="entry name" value="alpha/beta-Hydrolases"/>
    <property type="match status" value="1"/>
</dbReference>
<evidence type="ECO:0000313" key="2">
    <source>
        <dbReference type="Proteomes" id="UP000297907"/>
    </source>
</evidence>
<dbReference type="PIRSF" id="PIRSF029171">
    <property type="entry name" value="Esterase_LipA"/>
    <property type="match status" value="1"/>
</dbReference>
<dbReference type="Proteomes" id="UP000297907">
    <property type="component" value="Unassembled WGS sequence"/>
</dbReference>
<comment type="caution">
    <text evidence="1">The sequence shown here is derived from an EMBL/GenBank/DDBJ whole genome shotgun (WGS) entry which is preliminary data.</text>
</comment>
<dbReference type="GO" id="GO:0004806">
    <property type="term" value="F:triacylglycerol lipase activity"/>
    <property type="evidence" value="ECO:0007669"/>
    <property type="project" value="InterPro"/>
</dbReference>